<organism evidence="3 4">
    <name type="scientific">Portunus trituberculatus</name>
    <name type="common">Swimming crab</name>
    <name type="synonym">Neptunus trituberculatus</name>
    <dbReference type="NCBI Taxonomy" id="210409"/>
    <lineage>
        <taxon>Eukaryota</taxon>
        <taxon>Metazoa</taxon>
        <taxon>Ecdysozoa</taxon>
        <taxon>Arthropoda</taxon>
        <taxon>Crustacea</taxon>
        <taxon>Multicrustacea</taxon>
        <taxon>Malacostraca</taxon>
        <taxon>Eumalacostraca</taxon>
        <taxon>Eucarida</taxon>
        <taxon>Decapoda</taxon>
        <taxon>Pleocyemata</taxon>
        <taxon>Brachyura</taxon>
        <taxon>Eubrachyura</taxon>
        <taxon>Portunoidea</taxon>
        <taxon>Portunidae</taxon>
        <taxon>Portuninae</taxon>
        <taxon>Portunus</taxon>
    </lineage>
</organism>
<dbReference type="SUPFAM" id="SSF47661">
    <property type="entry name" value="t-snare proteins"/>
    <property type="match status" value="1"/>
</dbReference>
<dbReference type="GO" id="GO:0006836">
    <property type="term" value="P:neurotransmitter transport"/>
    <property type="evidence" value="ECO:0007669"/>
    <property type="project" value="UniProtKB-KW"/>
</dbReference>
<dbReference type="InterPro" id="IPR010989">
    <property type="entry name" value="SNARE"/>
</dbReference>
<dbReference type="AlphaFoldDB" id="A0A5B7EXX1"/>
<dbReference type="Gene3D" id="1.20.58.70">
    <property type="match status" value="1"/>
</dbReference>
<reference evidence="3 4" key="1">
    <citation type="submission" date="2019-05" db="EMBL/GenBank/DDBJ databases">
        <title>Another draft genome of Portunus trituberculatus and its Hox gene families provides insights of decapod evolution.</title>
        <authorList>
            <person name="Jeong J.-H."/>
            <person name="Song I."/>
            <person name="Kim S."/>
            <person name="Choi T."/>
            <person name="Kim D."/>
            <person name="Ryu S."/>
            <person name="Kim W."/>
        </authorList>
    </citation>
    <scope>NUCLEOTIDE SEQUENCE [LARGE SCALE GENOMIC DNA]</scope>
    <source>
        <tissue evidence="3">Muscle</tissue>
    </source>
</reference>
<name>A0A5B7EXX1_PORTR</name>
<dbReference type="Pfam" id="PF14523">
    <property type="entry name" value="Syntaxin_2"/>
    <property type="match status" value="1"/>
</dbReference>
<dbReference type="EMBL" id="VSRR010004424">
    <property type="protein sequence ID" value="MPC39621.1"/>
    <property type="molecule type" value="Genomic_DNA"/>
</dbReference>
<dbReference type="PROSITE" id="PS50192">
    <property type="entry name" value="T_SNARE"/>
    <property type="match status" value="1"/>
</dbReference>
<keyword evidence="1" id="KW-0532">Neurotransmitter transport</keyword>
<keyword evidence="4" id="KW-1185">Reference proteome</keyword>
<comment type="caution">
    <text evidence="3">The sequence shown here is derived from an EMBL/GenBank/DDBJ whole genome shotgun (WGS) entry which is preliminary data.</text>
</comment>
<dbReference type="Gene3D" id="1.20.5.110">
    <property type="match status" value="1"/>
</dbReference>
<gene>
    <name evidence="3" type="primary">STX7_0</name>
    <name evidence="3" type="ORF">E2C01_033166</name>
</gene>
<accession>A0A5B7EXX1</accession>
<keyword evidence="1" id="KW-0813">Transport</keyword>
<evidence type="ECO:0000259" key="2">
    <source>
        <dbReference type="PROSITE" id="PS50192"/>
    </source>
</evidence>
<proteinExistence type="predicted"/>
<sequence length="166" mass="18611">MGSQINSSAGAAVQEITGLLRTLQPLAQGDRQRRVQADRLHNEFQASASRFAEVQKKVVSTLRTARLPADMVAVEQDNTSATDSMIATEQQSLAKIKQLEDMEFEAAMNQEREQRVQRLESDIIDINEIMRDLSSIVTAQGEIVEVNNAIKNIINKLYKKEDPEKL</sequence>
<dbReference type="InterPro" id="IPR000727">
    <property type="entry name" value="T_SNARE_dom"/>
</dbReference>
<protein>
    <submittedName>
        <fullName evidence="3">Syntaxin-7</fullName>
    </submittedName>
</protein>
<dbReference type="InterPro" id="IPR006011">
    <property type="entry name" value="Syntaxin_N"/>
</dbReference>
<evidence type="ECO:0000313" key="3">
    <source>
        <dbReference type="EMBL" id="MPC39621.1"/>
    </source>
</evidence>
<dbReference type="OrthoDB" id="75754at2759"/>
<evidence type="ECO:0000313" key="4">
    <source>
        <dbReference type="Proteomes" id="UP000324222"/>
    </source>
</evidence>
<dbReference type="GO" id="GO:0016020">
    <property type="term" value="C:membrane"/>
    <property type="evidence" value="ECO:0007669"/>
    <property type="project" value="InterPro"/>
</dbReference>
<dbReference type="GO" id="GO:0016192">
    <property type="term" value="P:vesicle-mediated transport"/>
    <property type="evidence" value="ECO:0007669"/>
    <property type="project" value="InterPro"/>
</dbReference>
<dbReference type="Proteomes" id="UP000324222">
    <property type="component" value="Unassembled WGS sequence"/>
</dbReference>
<evidence type="ECO:0000256" key="1">
    <source>
        <dbReference type="ARBA" id="ARBA00022775"/>
    </source>
</evidence>
<feature type="domain" description="T-SNARE coiled-coil homology" evidence="2">
    <location>
        <begin position="106"/>
        <end position="145"/>
    </location>
</feature>